<reference evidence="2" key="1">
    <citation type="submission" date="2018-06" db="EMBL/GenBank/DDBJ databases">
        <title>Description of Blautia argi sp. nov., a new anaerobic isolated from dog feces.</title>
        <authorList>
            <person name="Chang Y.-H."/>
            <person name="Paek J."/>
            <person name="Shin Y."/>
        </authorList>
    </citation>
    <scope>NUCLEOTIDE SEQUENCE [LARGE SCALE GENOMIC DNA]</scope>
    <source>
        <strain evidence="2">KCTC 15426</strain>
    </source>
</reference>
<keyword evidence="2" id="KW-1185">Reference proteome</keyword>
<evidence type="ECO:0000313" key="1">
    <source>
        <dbReference type="EMBL" id="AWY99460.1"/>
    </source>
</evidence>
<dbReference type="AlphaFoldDB" id="A0A2Z4UEJ0"/>
<dbReference type="Pfam" id="PF11167">
    <property type="entry name" value="DUF2953"/>
    <property type="match status" value="1"/>
</dbReference>
<dbReference type="OrthoDB" id="2087351at2"/>
<proteinExistence type="predicted"/>
<name>A0A2Z4UEJ0_9FIRM</name>
<dbReference type="Proteomes" id="UP000250003">
    <property type="component" value="Chromosome"/>
</dbReference>
<dbReference type="InterPro" id="IPR021338">
    <property type="entry name" value="DUF2953"/>
</dbReference>
<accession>A0A2Z4UEJ0</accession>
<sequence>MGLPKTAVAFLKKLCQIPGRVFKALGNFRLTWKKICAKIKSVKELWGSEPFQRSRILFLAELKKLFRRIRPKKVEGYVKFGFEDPCLTGELLGGLGIFYPLYGKHFTIEPYFDQRIFQGELLVRGRIYGIHFVLLVWNLFRNRDIRYLVKRIKTYI</sequence>
<evidence type="ECO:0008006" key="3">
    <source>
        <dbReference type="Google" id="ProtNLM"/>
    </source>
</evidence>
<dbReference type="EMBL" id="CP030280">
    <property type="protein sequence ID" value="AWY99460.1"/>
    <property type="molecule type" value="Genomic_DNA"/>
</dbReference>
<evidence type="ECO:0000313" key="2">
    <source>
        <dbReference type="Proteomes" id="UP000250003"/>
    </source>
</evidence>
<protein>
    <recommendedName>
        <fullName evidence="3">DUF2953 domain-containing protein</fullName>
    </recommendedName>
</protein>
<dbReference type="KEGG" id="blau:DQQ01_10030"/>
<gene>
    <name evidence="1" type="ORF">DQQ01_10030</name>
</gene>
<organism evidence="1 2">
    <name type="scientific">Blautia argi</name>
    <dbReference type="NCBI Taxonomy" id="1912897"/>
    <lineage>
        <taxon>Bacteria</taxon>
        <taxon>Bacillati</taxon>
        <taxon>Bacillota</taxon>
        <taxon>Clostridia</taxon>
        <taxon>Lachnospirales</taxon>
        <taxon>Lachnospiraceae</taxon>
        <taxon>Blautia</taxon>
    </lineage>
</organism>